<dbReference type="Pfam" id="PF02308">
    <property type="entry name" value="MgtC"/>
    <property type="match status" value="1"/>
</dbReference>
<evidence type="ECO:0000256" key="7">
    <source>
        <dbReference type="ARBA" id="ARBA00023136"/>
    </source>
</evidence>
<protein>
    <recommendedName>
        <fullName evidence="3">Protein MgtC</fullName>
    </recommendedName>
</protein>
<organism evidence="12 13">
    <name type="scientific">Candidatus Parabacteroides intestinipullorum</name>
    <dbReference type="NCBI Taxonomy" id="2838723"/>
    <lineage>
        <taxon>Bacteria</taxon>
        <taxon>Pseudomonadati</taxon>
        <taxon>Bacteroidota</taxon>
        <taxon>Bacteroidia</taxon>
        <taxon>Bacteroidales</taxon>
        <taxon>Tannerellaceae</taxon>
        <taxon>Parabacteroides</taxon>
    </lineage>
</organism>
<name>A0A9D1X9X6_9BACT</name>
<dbReference type="GO" id="GO:0005886">
    <property type="term" value="C:plasma membrane"/>
    <property type="evidence" value="ECO:0007669"/>
    <property type="project" value="UniProtKB-SubCell"/>
</dbReference>
<dbReference type="Pfam" id="PF21770">
    <property type="entry name" value="MgtC_SapB_C"/>
    <property type="match status" value="1"/>
</dbReference>
<dbReference type="PRINTS" id="PR01837">
    <property type="entry name" value="MGTCSAPBPROT"/>
</dbReference>
<gene>
    <name evidence="12" type="ORF">H9977_11425</name>
</gene>
<proteinExistence type="inferred from homology"/>
<evidence type="ECO:0000256" key="9">
    <source>
        <dbReference type="SAM" id="Phobius"/>
    </source>
</evidence>
<dbReference type="AlphaFoldDB" id="A0A9D1X9X6"/>
<comment type="caution">
    <text evidence="12">The sequence shown here is derived from an EMBL/GenBank/DDBJ whole genome shotgun (WGS) entry which is preliminary data.</text>
</comment>
<evidence type="ECO:0000256" key="1">
    <source>
        <dbReference type="ARBA" id="ARBA00004651"/>
    </source>
</evidence>
<comment type="similarity">
    <text evidence="2">Belongs to the MgtC/SapB family.</text>
</comment>
<keyword evidence="6 9" id="KW-1133">Transmembrane helix</keyword>
<comment type="subcellular location">
    <subcellularLocation>
        <location evidence="1">Cell membrane</location>
        <topology evidence="1">Multi-pass membrane protein</topology>
    </subcellularLocation>
</comment>
<dbReference type="EMBL" id="DXEL01000078">
    <property type="protein sequence ID" value="HIX75623.1"/>
    <property type="molecule type" value="Genomic_DNA"/>
</dbReference>
<sequence>MLLFTDFLLRIGSAFVMGTLIGLERQYRQRDAGLRTNVLVTVGSAAFTVLSYAMTSGNGDPSRVAAQIVSGIGFLGGGLILKDGFNVKGLNTAATIWCSAASGTLVGVGMFAESAILVGFVLLTHLLYRPLCRLIERNSAESCAYSLRVECRTDLVDKIREIIMRTLSFGGGVKLSSLYYKNMEDKSVVCCDLEIVGGNRALLDLLVARVRAVPEVSFAGWEERHSSQEDF</sequence>
<feature type="domain" description="MgtC/SapB/SrpB/YhiD N-terminal" evidence="10">
    <location>
        <begin position="13"/>
        <end position="132"/>
    </location>
</feature>
<evidence type="ECO:0000313" key="13">
    <source>
        <dbReference type="Proteomes" id="UP000886740"/>
    </source>
</evidence>
<comment type="function">
    <text evidence="8">Virulence factor required for growth in low Mg(2+) medium and for intramacrophage survival. May be involved in regulating membrane potential by activating Na(+)/K(+)-ATPase.</text>
</comment>
<dbReference type="InterPro" id="IPR048640">
    <property type="entry name" value="MgtC-like_C"/>
</dbReference>
<evidence type="ECO:0000256" key="6">
    <source>
        <dbReference type="ARBA" id="ARBA00022989"/>
    </source>
</evidence>
<evidence type="ECO:0000256" key="5">
    <source>
        <dbReference type="ARBA" id="ARBA00022692"/>
    </source>
</evidence>
<feature type="transmembrane region" description="Helical" evidence="9">
    <location>
        <begin position="36"/>
        <end position="54"/>
    </location>
</feature>
<evidence type="ECO:0000256" key="4">
    <source>
        <dbReference type="ARBA" id="ARBA00022475"/>
    </source>
</evidence>
<dbReference type="PANTHER" id="PTHR33778">
    <property type="entry name" value="PROTEIN MGTC"/>
    <property type="match status" value="1"/>
</dbReference>
<dbReference type="InterPro" id="IPR049177">
    <property type="entry name" value="MgtC_SapB_SrpB_YhiD_N"/>
</dbReference>
<feature type="transmembrane region" description="Helical" evidence="9">
    <location>
        <begin position="105"/>
        <end position="128"/>
    </location>
</feature>
<dbReference type="Proteomes" id="UP000886740">
    <property type="component" value="Unassembled WGS sequence"/>
</dbReference>
<dbReference type="PANTHER" id="PTHR33778:SF3">
    <property type="entry name" value="PROTEIN MGTC"/>
    <property type="match status" value="1"/>
</dbReference>
<evidence type="ECO:0000256" key="2">
    <source>
        <dbReference type="ARBA" id="ARBA00009298"/>
    </source>
</evidence>
<feature type="domain" description="MgtC-like C-terminal" evidence="11">
    <location>
        <begin position="145"/>
        <end position="221"/>
    </location>
</feature>
<evidence type="ECO:0000259" key="11">
    <source>
        <dbReference type="Pfam" id="PF21770"/>
    </source>
</evidence>
<accession>A0A9D1X9X6</accession>
<evidence type="ECO:0000256" key="8">
    <source>
        <dbReference type="ARBA" id="ARBA00025369"/>
    </source>
</evidence>
<reference evidence="12" key="2">
    <citation type="submission" date="2021-04" db="EMBL/GenBank/DDBJ databases">
        <authorList>
            <person name="Gilroy R."/>
        </authorList>
    </citation>
    <scope>NUCLEOTIDE SEQUENCE</scope>
    <source>
        <strain evidence="12">ChiGjej6B6-14162</strain>
    </source>
</reference>
<evidence type="ECO:0000259" key="10">
    <source>
        <dbReference type="Pfam" id="PF02308"/>
    </source>
</evidence>
<dbReference type="Gene3D" id="3.30.70.260">
    <property type="match status" value="1"/>
</dbReference>
<evidence type="ECO:0000256" key="3">
    <source>
        <dbReference type="ARBA" id="ARBA00013833"/>
    </source>
</evidence>
<keyword evidence="7 9" id="KW-0472">Membrane</keyword>
<reference evidence="12" key="1">
    <citation type="journal article" date="2021" name="PeerJ">
        <title>Extensive microbial diversity within the chicken gut microbiome revealed by metagenomics and culture.</title>
        <authorList>
            <person name="Gilroy R."/>
            <person name="Ravi A."/>
            <person name="Getino M."/>
            <person name="Pursley I."/>
            <person name="Horton D.L."/>
            <person name="Alikhan N.F."/>
            <person name="Baker D."/>
            <person name="Gharbi K."/>
            <person name="Hall N."/>
            <person name="Watson M."/>
            <person name="Adriaenssens E.M."/>
            <person name="Foster-Nyarko E."/>
            <person name="Jarju S."/>
            <person name="Secka A."/>
            <person name="Antonio M."/>
            <person name="Oren A."/>
            <person name="Chaudhuri R.R."/>
            <person name="La Ragione R."/>
            <person name="Hildebrand F."/>
            <person name="Pallen M.J."/>
        </authorList>
    </citation>
    <scope>NUCLEOTIDE SEQUENCE</scope>
    <source>
        <strain evidence="12">ChiGjej6B6-14162</strain>
    </source>
</reference>
<evidence type="ECO:0000313" key="12">
    <source>
        <dbReference type="EMBL" id="HIX75623.1"/>
    </source>
</evidence>
<keyword evidence="5 9" id="KW-0812">Transmembrane</keyword>
<keyword evidence="4" id="KW-1003">Cell membrane</keyword>
<dbReference type="InterPro" id="IPR003416">
    <property type="entry name" value="MgtC/SapB/SrpB/YhiD_fam"/>
</dbReference>